<keyword evidence="1" id="KW-0472">Membrane</keyword>
<feature type="transmembrane region" description="Helical" evidence="1">
    <location>
        <begin position="9"/>
        <end position="34"/>
    </location>
</feature>
<keyword evidence="1" id="KW-0812">Transmembrane</keyword>
<dbReference type="Proteomes" id="UP000004935">
    <property type="component" value="Unassembled WGS sequence"/>
</dbReference>
<keyword evidence="3" id="KW-1185">Reference proteome</keyword>
<evidence type="ECO:0000313" key="2">
    <source>
        <dbReference type="EMBL" id="EDR95713.1"/>
    </source>
</evidence>
<reference evidence="2" key="1">
    <citation type="submission" date="2007-11" db="EMBL/GenBank/DDBJ databases">
        <authorList>
            <person name="Fulton L."/>
            <person name="Clifton S."/>
            <person name="Fulton B."/>
            <person name="Xu J."/>
            <person name="Minx P."/>
            <person name="Pepin K.H."/>
            <person name="Johnson M."/>
            <person name="Thiruvilangam P."/>
            <person name="Bhonagiri V."/>
            <person name="Nash W.E."/>
            <person name="Mardis E.R."/>
            <person name="Wilson R.K."/>
        </authorList>
    </citation>
    <scope>NUCLEOTIDE SEQUENCE [LARGE SCALE GENOMIC DNA]</scope>
    <source>
        <strain evidence="2">DSM 14662</strain>
    </source>
</reference>
<sequence length="43" mass="4988">MGNYTRNSFIFCMCCYFNFTAPGIMLHLGSILHLDRFNKNPAK</sequence>
<accession>B0MJD2</accession>
<dbReference type="EMBL" id="ABAX03000039">
    <property type="protein sequence ID" value="EDR95713.1"/>
    <property type="molecule type" value="Genomic_DNA"/>
</dbReference>
<organism evidence="2 3">
    <name type="scientific">Anaerostipes caccae (strain DSM 14662 / CCUG 47493 / JCM 13470 / NCIMB 13811 / L1-92)</name>
    <dbReference type="NCBI Taxonomy" id="411490"/>
    <lineage>
        <taxon>Bacteria</taxon>
        <taxon>Bacillati</taxon>
        <taxon>Bacillota</taxon>
        <taxon>Clostridia</taxon>
        <taxon>Lachnospirales</taxon>
        <taxon>Lachnospiraceae</taxon>
        <taxon>Anaerostipes</taxon>
    </lineage>
</organism>
<reference evidence="2" key="2">
    <citation type="submission" date="2013-11" db="EMBL/GenBank/DDBJ databases">
        <title>Draft genome sequence of Anaerostipes caccae (DSM 14662).</title>
        <authorList>
            <person name="Sudarsanam P."/>
            <person name="Ley R."/>
            <person name="Guruge J."/>
            <person name="Turnbaugh P.J."/>
            <person name="Mahowald M."/>
            <person name="Liep D."/>
            <person name="Gordon J."/>
        </authorList>
    </citation>
    <scope>NUCLEOTIDE SEQUENCE</scope>
    <source>
        <strain evidence="2">DSM 14662</strain>
    </source>
</reference>
<dbReference type="AlphaFoldDB" id="B0MJD2"/>
<name>B0MJD2_ANACD</name>
<dbReference type="HOGENOM" id="CLU_3228776_0_0_9"/>
<gene>
    <name evidence="2" type="ORF">ANACAC_03743</name>
</gene>
<evidence type="ECO:0000256" key="1">
    <source>
        <dbReference type="SAM" id="Phobius"/>
    </source>
</evidence>
<keyword evidence="1" id="KW-1133">Transmembrane helix</keyword>
<comment type="caution">
    <text evidence="2">The sequence shown here is derived from an EMBL/GenBank/DDBJ whole genome shotgun (WGS) entry which is preliminary data.</text>
</comment>
<protein>
    <submittedName>
        <fullName evidence="2">Uncharacterized protein</fullName>
    </submittedName>
</protein>
<evidence type="ECO:0000313" key="3">
    <source>
        <dbReference type="Proteomes" id="UP000004935"/>
    </source>
</evidence>
<proteinExistence type="predicted"/>